<proteinExistence type="predicted"/>
<organism evidence="1 2">
    <name type="scientific">Starkeya nomas</name>
    <dbReference type="NCBI Taxonomy" id="2666134"/>
    <lineage>
        <taxon>Bacteria</taxon>
        <taxon>Pseudomonadati</taxon>
        <taxon>Pseudomonadota</taxon>
        <taxon>Alphaproteobacteria</taxon>
        <taxon>Hyphomicrobiales</taxon>
        <taxon>Xanthobacteraceae</taxon>
        <taxon>Starkeya</taxon>
    </lineage>
</organism>
<evidence type="ECO:0000313" key="1">
    <source>
        <dbReference type="EMBL" id="CAA0092427.1"/>
    </source>
</evidence>
<dbReference type="EMBL" id="CACSAS010000001">
    <property type="protein sequence ID" value="CAA0092427.1"/>
    <property type="molecule type" value="Genomic_DNA"/>
</dbReference>
<sequence>MSVFNITLERTVTTRETGQVTVDAADLGEAERIARSQVRNGTALDVDWQSDISDASRVVVVDVEEVDGAGERAA</sequence>
<name>A0A5S9NPT6_9HYPH</name>
<reference evidence="1 2" key="1">
    <citation type="submission" date="2019-12" db="EMBL/GenBank/DDBJ databases">
        <authorList>
            <person name="Reyes-Prieto M."/>
        </authorList>
    </citation>
    <scope>NUCLEOTIDE SEQUENCE [LARGE SCALE GENOMIC DNA]</scope>
    <source>
        <strain evidence="1">HF14-78462</strain>
    </source>
</reference>
<evidence type="ECO:0000313" key="2">
    <source>
        <dbReference type="Proteomes" id="UP000433050"/>
    </source>
</evidence>
<dbReference type="AlphaFoldDB" id="A0A5S9NPT6"/>
<keyword evidence="2" id="KW-1185">Reference proteome</keyword>
<gene>
    <name evidence="1" type="ORF">STARVERO_01453</name>
</gene>
<dbReference type="Proteomes" id="UP000433050">
    <property type="component" value="Unassembled WGS sequence"/>
</dbReference>
<protein>
    <submittedName>
        <fullName evidence="1">Uncharacterized protein</fullName>
    </submittedName>
</protein>
<dbReference type="RefSeq" id="WP_159598377.1">
    <property type="nucleotide sequence ID" value="NZ_CACSAS010000001.1"/>
</dbReference>
<accession>A0A5S9NPT6</accession>